<dbReference type="STRING" id="418495.SAMN05216215_1010157"/>
<evidence type="ECO:0000313" key="3">
    <source>
        <dbReference type="EMBL" id="SDX40016.1"/>
    </source>
</evidence>
<evidence type="ECO:0000313" key="4">
    <source>
        <dbReference type="Proteomes" id="UP000199529"/>
    </source>
</evidence>
<feature type="transmembrane region" description="Helical" evidence="1">
    <location>
        <begin position="6"/>
        <end position="23"/>
    </location>
</feature>
<feature type="transmembrane region" description="Helical" evidence="1">
    <location>
        <begin position="144"/>
        <end position="161"/>
    </location>
</feature>
<dbReference type="OrthoDB" id="3685619at2"/>
<dbReference type="Pfam" id="PF20182">
    <property type="entry name" value="DUF6545"/>
    <property type="match status" value="1"/>
</dbReference>
<feature type="transmembrane region" description="Helical" evidence="1">
    <location>
        <begin position="70"/>
        <end position="92"/>
    </location>
</feature>
<protein>
    <recommendedName>
        <fullName evidence="2">DUF6545 domain-containing protein</fullName>
    </recommendedName>
</protein>
<dbReference type="EMBL" id="FNOK01000010">
    <property type="protein sequence ID" value="SDX40016.1"/>
    <property type="molecule type" value="Genomic_DNA"/>
</dbReference>
<organism evidence="3 4">
    <name type="scientific">Saccharopolyspora shandongensis</name>
    <dbReference type="NCBI Taxonomy" id="418495"/>
    <lineage>
        <taxon>Bacteria</taxon>
        <taxon>Bacillati</taxon>
        <taxon>Actinomycetota</taxon>
        <taxon>Actinomycetes</taxon>
        <taxon>Pseudonocardiales</taxon>
        <taxon>Pseudonocardiaceae</taxon>
        <taxon>Saccharopolyspora</taxon>
    </lineage>
</organism>
<feature type="transmembrane region" description="Helical" evidence="1">
    <location>
        <begin position="104"/>
        <end position="124"/>
    </location>
</feature>
<keyword evidence="4" id="KW-1185">Reference proteome</keyword>
<dbReference type="NCBIfam" id="NF042915">
    <property type="entry name" value="MAB_1171c_fam"/>
    <property type="match status" value="1"/>
</dbReference>
<evidence type="ECO:0000259" key="2">
    <source>
        <dbReference type="Pfam" id="PF20182"/>
    </source>
</evidence>
<accession>A0A1H3BDN2</accession>
<sequence length="406" mass="44832">MIDALRFYGPPVAVGIIVVLTLVDGRLPRSTTQRVVRVGLLALGVSQALNTPAIYAEIDRITGIPNVARLLSHGAMLVVVWSAFAFMSYLNCPAKVAKRRSAHHACWIAGAFALMSVLFALAPVDVDEVRFASRYGDAPWVLEYWLVYLFCLAPVLLAIAWETWRYARLVTGVMLRTGLRLIGVGALCALVYHAHKAFFFAANRFDVAYPAATGRLLDVWLPPAATVLVLVGATSQWWGHRLRLPSLARWLRSYRRYLALRPLWLALYRANPQIALVPPLPRLFEVLVPRDVGLRLYRRVIEIRDGRLALQPYLDPGFAVEAHRRASGSGVTGQELDAIVEAAVLDAALRAHACGRPLVHSSAQLSVPGGGDFDSDVAFLTEVVRAFRRLRRRGGRVWPLPAQPAG</sequence>
<keyword evidence="1" id="KW-1133">Transmembrane helix</keyword>
<evidence type="ECO:0000256" key="1">
    <source>
        <dbReference type="SAM" id="Phobius"/>
    </source>
</evidence>
<dbReference type="InterPro" id="IPR046675">
    <property type="entry name" value="DUF6545"/>
</dbReference>
<dbReference type="InterPro" id="IPR050039">
    <property type="entry name" value="MAB_1171c-like"/>
</dbReference>
<feature type="transmembrane region" description="Helical" evidence="1">
    <location>
        <begin position="181"/>
        <end position="200"/>
    </location>
</feature>
<keyword evidence="1" id="KW-0812">Transmembrane</keyword>
<reference evidence="4" key="1">
    <citation type="submission" date="2016-10" db="EMBL/GenBank/DDBJ databases">
        <authorList>
            <person name="Varghese N."/>
            <person name="Submissions S."/>
        </authorList>
    </citation>
    <scope>NUCLEOTIDE SEQUENCE [LARGE SCALE GENOMIC DNA]</scope>
    <source>
        <strain evidence="4">CGMCC 4.3530</strain>
    </source>
</reference>
<gene>
    <name evidence="3" type="ORF">SAMN05216215_1010157</name>
</gene>
<feature type="transmembrane region" description="Helical" evidence="1">
    <location>
        <begin position="35"/>
        <end position="58"/>
    </location>
</feature>
<name>A0A1H3BDN2_9PSEU</name>
<feature type="domain" description="DUF6545" evidence="2">
    <location>
        <begin position="249"/>
        <end position="388"/>
    </location>
</feature>
<dbReference type="RefSeq" id="WP_093265470.1">
    <property type="nucleotide sequence ID" value="NZ_FNOK01000010.1"/>
</dbReference>
<keyword evidence="1" id="KW-0472">Membrane</keyword>
<proteinExistence type="predicted"/>
<dbReference type="Proteomes" id="UP000199529">
    <property type="component" value="Unassembled WGS sequence"/>
</dbReference>
<dbReference type="AlphaFoldDB" id="A0A1H3BDN2"/>